<dbReference type="OrthoDB" id="411211at2759"/>
<dbReference type="InterPro" id="IPR029052">
    <property type="entry name" value="Metallo-depent_PP-like"/>
</dbReference>
<gene>
    <name evidence="2" type="primary">LOC111304087</name>
</gene>
<name>A0A6P5ZU59_DURZI</name>
<proteinExistence type="predicted"/>
<dbReference type="AlphaFoldDB" id="A0A6P5ZU59"/>
<keyword evidence="1" id="KW-1185">Reference proteome</keyword>
<dbReference type="GeneID" id="111304087"/>
<dbReference type="Gene3D" id="3.60.21.10">
    <property type="match status" value="1"/>
</dbReference>
<evidence type="ECO:0000313" key="1">
    <source>
        <dbReference type="Proteomes" id="UP000515121"/>
    </source>
</evidence>
<dbReference type="KEGG" id="dzi:111304087"/>
<reference evidence="2" key="1">
    <citation type="submission" date="2025-08" db="UniProtKB">
        <authorList>
            <consortium name="RefSeq"/>
        </authorList>
    </citation>
    <scope>IDENTIFICATION</scope>
    <source>
        <tissue evidence="2">Fruit stalk</tissue>
    </source>
</reference>
<sequence length="243" mass="27453">MRTRFGWSFITTLIMENVAKAYDLRFVVNISELGEGDPLMQNVTRLSTLLNVPWYTTGVSEREDLDCFLQQIKLPHGRILDIVSLNIALLQDTMLVGSSNGMRDNLLNWLTRTLEATTSSWRIVVGFHSLVAREENDKQLIAEQIHEPLHHIFVKLGVNVYLSQQGCYSYALQDSVAYIGNPGLTEANSHLASANGRFLVRKEMINGFLLRRLSLLEMVTYLVTLAGSVVNKVVVQQRGREVM</sequence>
<evidence type="ECO:0000313" key="2">
    <source>
        <dbReference type="RefSeq" id="XP_022756338.1"/>
    </source>
</evidence>
<accession>A0A6P5ZU59</accession>
<dbReference type="RefSeq" id="XP_022756338.1">
    <property type="nucleotide sequence ID" value="XM_022900603.1"/>
</dbReference>
<dbReference type="Proteomes" id="UP000515121">
    <property type="component" value="Unplaced"/>
</dbReference>
<protein>
    <submittedName>
        <fullName evidence="2">Uncharacterized protein LOC111304087</fullName>
    </submittedName>
</protein>
<organism evidence="1 2">
    <name type="scientific">Durio zibethinus</name>
    <name type="common">Durian</name>
    <dbReference type="NCBI Taxonomy" id="66656"/>
    <lineage>
        <taxon>Eukaryota</taxon>
        <taxon>Viridiplantae</taxon>
        <taxon>Streptophyta</taxon>
        <taxon>Embryophyta</taxon>
        <taxon>Tracheophyta</taxon>
        <taxon>Spermatophyta</taxon>
        <taxon>Magnoliopsida</taxon>
        <taxon>eudicotyledons</taxon>
        <taxon>Gunneridae</taxon>
        <taxon>Pentapetalae</taxon>
        <taxon>rosids</taxon>
        <taxon>malvids</taxon>
        <taxon>Malvales</taxon>
        <taxon>Malvaceae</taxon>
        <taxon>Helicteroideae</taxon>
        <taxon>Durio</taxon>
    </lineage>
</organism>